<keyword evidence="1 4" id="KW-0489">Methyltransferase</keyword>
<comment type="caution">
    <text evidence="4">The sequence shown here is derived from an EMBL/GenBank/DDBJ whole genome shotgun (WGS) entry which is preliminary data.</text>
</comment>
<evidence type="ECO:0000256" key="2">
    <source>
        <dbReference type="ARBA" id="ARBA00022679"/>
    </source>
</evidence>
<dbReference type="GO" id="GO:0008168">
    <property type="term" value="F:methyltransferase activity"/>
    <property type="evidence" value="ECO:0007669"/>
    <property type="project" value="UniProtKB-KW"/>
</dbReference>
<evidence type="ECO:0000259" key="3">
    <source>
        <dbReference type="Pfam" id="PF13649"/>
    </source>
</evidence>
<dbReference type="SUPFAM" id="SSF53335">
    <property type="entry name" value="S-adenosyl-L-methionine-dependent methyltransferases"/>
    <property type="match status" value="1"/>
</dbReference>
<feature type="domain" description="Methyltransferase" evidence="3">
    <location>
        <begin position="41"/>
        <end position="129"/>
    </location>
</feature>
<dbReference type="AlphaFoldDB" id="A0A8X8GFC0"/>
<organism evidence="4 5">
    <name type="scientific">Acinetobacter guillouiae</name>
    <name type="common">Acinetobacter genomosp. 11</name>
    <dbReference type="NCBI Taxonomy" id="106649"/>
    <lineage>
        <taxon>Bacteria</taxon>
        <taxon>Pseudomonadati</taxon>
        <taxon>Pseudomonadota</taxon>
        <taxon>Gammaproteobacteria</taxon>
        <taxon>Moraxellales</taxon>
        <taxon>Moraxellaceae</taxon>
        <taxon>Acinetobacter</taxon>
    </lineage>
</organism>
<dbReference type="RefSeq" id="WP_234623457.1">
    <property type="nucleotide sequence ID" value="NZ_JAHWXT010000003.1"/>
</dbReference>
<dbReference type="Pfam" id="PF13649">
    <property type="entry name" value="Methyltransf_25"/>
    <property type="match status" value="1"/>
</dbReference>
<evidence type="ECO:0000313" key="4">
    <source>
        <dbReference type="EMBL" id="MCF0264962.1"/>
    </source>
</evidence>
<dbReference type="GO" id="GO:0032259">
    <property type="term" value="P:methylation"/>
    <property type="evidence" value="ECO:0007669"/>
    <property type="project" value="UniProtKB-KW"/>
</dbReference>
<dbReference type="InterPro" id="IPR041698">
    <property type="entry name" value="Methyltransf_25"/>
</dbReference>
<keyword evidence="2" id="KW-0808">Transferase</keyword>
<evidence type="ECO:0000313" key="5">
    <source>
        <dbReference type="Proteomes" id="UP000887320"/>
    </source>
</evidence>
<evidence type="ECO:0000256" key="1">
    <source>
        <dbReference type="ARBA" id="ARBA00022603"/>
    </source>
</evidence>
<dbReference type="InterPro" id="IPR029063">
    <property type="entry name" value="SAM-dependent_MTases_sf"/>
</dbReference>
<reference evidence="4" key="1">
    <citation type="submission" date="2021-07" db="EMBL/GenBank/DDBJ databases">
        <authorList>
            <person name="Fernandez M."/>
            <person name="Pereira P."/>
            <person name="Torres Tejerizo G.A."/>
            <person name="Gonzalez P."/>
            <person name="Agostini E."/>
        </authorList>
    </citation>
    <scope>NUCLEOTIDE SEQUENCE</scope>
    <source>
        <strain evidence="4">SFC 500-1A</strain>
    </source>
</reference>
<dbReference type="Gene3D" id="3.40.50.150">
    <property type="entry name" value="Vaccinia Virus protein VP39"/>
    <property type="match status" value="1"/>
</dbReference>
<protein>
    <submittedName>
        <fullName evidence="4">Class I SAM-dependent methyltransferase</fullName>
    </submittedName>
</protein>
<dbReference type="CDD" id="cd02440">
    <property type="entry name" value="AdoMet_MTases"/>
    <property type="match status" value="1"/>
</dbReference>
<gene>
    <name evidence="4" type="ORF">KW868_10915</name>
</gene>
<accession>A0A8X8GFC0</accession>
<name>A0A8X8GFC0_ACIGI</name>
<dbReference type="EMBL" id="JAHWXT010000003">
    <property type="protein sequence ID" value="MCF0264962.1"/>
    <property type="molecule type" value="Genomic_DNA"/>
</dbReference>
<dbReference type="PANTHER" id="PTHR43861">
    <property type="entry name" value="TRANS-ACONITATE 2-METHYLTRANSFERASE-RELATED"/>
    <property type="match status" value="1"/>
</dbReference>
<proteinExistence type="predicted"/>
<dbReference type="PANTHER" id="PTHR43861:SF1">
    <property type="entry name" value="TRANS-ACONITATE 2-METHYLTRANSFERASE"/>
    <property type="match status" value="1"/>
</dbReference>
<dbReference type="Proteomes" id="UP000887320">
    <property type="component" value="Unassembled WGS sequence"/>
</dbReference>
<sequence length="196" mass="22993">MKLNLNYYDINAVEFFESTFQIDMESLYQSFLRYLPDNALILDLGCGSGRDTLAFKNKGYQVVATDYSKKLVDKASKLVGIDVRFESFYELSELNLYDGIWACASLLHCERKRLPEVIGKILAALKMNGICYMSFKYGEKDRHKDGRDFTDLNELQIRNLLREFDNILLLQQWITIDKRSDHNEDWLNIVFQKMNK</sequence>